<keyword evidence="4" id="KW-0946">Virion</keyword>
<dbReference type="AlphaFoldDB" id="A0A3G3JVH5"/>
<name>A0A3G3JVH5_9BACL</name>
<evidence type="ECO:0000256" key="3">
    <source>
        <dbReference type="ARBA" id="ARBA00024344"/>
    </source>
</evidence>
<keyword evidence="5" id="KW-1185">Reference proteome</keyword>
<dbReference type="InterPro" id="IPR012851">
    <property type="entry name" value="Spore_coat_CotF-like"/>
</dbReference>
<dbReference type="RefSeq" id="WP_123040308.1">
    <property type="nucleotide sequence ID" value="NZ_CP033433.1"/>
</dbReference>
<evidence type="ECO:0000313" key="4">
    <source>
        <dbReference type="EMBL" id="AYQ72248.1"/>
    </source>
</evidence>
<keyword evidence="4" id="KW-0167">Capsid protein</keyword>
<protein>
    <submittedName>
        <fullName evidence="4">Spore coat protein</fullName>
    </submittedName>
</protein>
<dbReference type="Proteomes" id="UP000269097">
    <property type="component" value="Chromosome"/>
</dbReference>
<comment type="similarity">
    <text evidence="3">Belongs to the CotF family.</text>
</comment>
<sequence>MLPFVENLMGLNTMTDQVIAMDMLISAKSGMKMCAVAVTESATPEVRAAFQKQLYEAIDTHEKLTDYMMRKGYYHPYNVQEQIRLDQTNAQTALSLP</sequence>
<gene>
    <name evidence="4" type="ORF">EAV92_06500</name>
</gene>
<evidence type="ECO:0000256" key="1">
    <source>
        <dbReference type="ARBA" id="ARBA00022969"/>
    </source>
</evidence>
<dbReference type="Gene3D" id="1.20.1260.10">
    <property type="match status" value="1"/>
</dbReference>
<evidence type="ECO:0000313" key="5">
    <source>
        <dbReference type="Proteomes" id="UP000269097"/>
    </source>
</evidence>
<organism evidence="4 5">
    <name type="scientific">Cohnella candidum</name>
    <dbReference type="NCBI Taxonomy" id="2674991"/>
    <lineage>
        <taxon>Bacteria</taxon>
        <taxon>Bacillati</taxon>
        <taxon>Bacillota</taxon>
        <taxon>Bacilli</taxon>
        <taxon>Bacillales</taxon>
        <taxon>Paenibacillaceae</taxon>
        <taxon>Cohnella</taxon>
    </lineage>
</organism>
<dbReference type="GO" id="GO:0030435">
    <property type="term" value="P:sporulation resulting in formation of a cellular spore"/>
    <property type="evidence" value="ECO:0007669"/>
    <property type="project" value="UniProtKB-KW"/>
</dbReference>
<dbReference type="Pfam" id="PF07875">
    <property type="entry name" value="Coat_F"/>
    <property type="match status" value="1"/>
</dbReference>
<proteinExistence type="inferred from homology"/>
<dbReference type="PANTHER" id="PTHR39183">
    <property type="entry name" value="SPORE COAT PROTEIN F-LIKE PROTEIN YHCQ"/>
    <property type="match status" value="1"/>
</dbReference>
<dbReference type="EMBL" id="CP033433">
    <property type="protein sequence ID" value="AYQ72248.1"/>
    <property type="molecule type" value="Genomic_DNA"/>
</dbReference>
<comment type="subcellular location">
    <subcellularLocation>
        <location evidence="2">Spore coat</location>
    </subcellularLocation>
</comment>
<reference evidence="4 5" key="1">
    <citation type="submission" date="2018-10" db="EMBL/GenBank/DDBJ databases">
        <title>Genome Sequence of Cohnella sp.</title>
        <authorList>
            <person name="Srinivasan S."/>
            <person name="Kim M.K."/>
        </authorList>
    </citation>
    <scope>NUCLEOTIDE SEQUENCE [LARGE SCALE GENOMIC DNA]</scope>
    <source>
        <strain evidence="4 5">18JY8-7</strain>
    </source>
</reference>
<dbReference type="PANTHER" id="PTHR39183:SF1">
    <property type="entry name" value="SPORE COAT PROTEIN F-LIKE PROTEIN YHCQ"/>
    <property type="match status" value="1"/>
</dbReference>
<evidence type="ECO:0000256" key="2">
    <source>
        <dbReference type="ARBA" id="ARBA00024325"/>
    </source>
</evidence>
<dbReference type="InterPro" id="IPR012347">
    <property type="entry name" value="Ferritin-like"/>
</dbReference>
<dbReference type="KEGG" id="coh:EAV92_06500"/>
<keyword evidence="1" id="KW-0749">Sporulation</keyword>
<accession>A0A3G3JVH5</accession>